<dbReference type="OrthoDB" id="2984338at2759"/>
<organism evidence="2 3">
    <name type="scientific">Dendrothele bispora (strain CBS 962.96)</name>
    <dbReference type="NCBI Taxonomy" id="1314807"/>
    <lineage>
        <taxon>Eukaryota</taxon>
        <taxon>Fungi</taxon>
        <taxon>Dikarya</taxon>
        <taxon>Basidiomycota</taxon>
        <taxon>Agaricomycotina</taxon>
        <taxon>Agaricomycetes</taxon>
        <taxon>Agaricomycetidae</taxon>
        <taxon>Agaricales</taxon>
        <taxon>Agaricales incertae sedis</taxon>
        <taxon>Dendrothele</taxon>
    </lineage>
</organism>
<feature type="compositionally biased region" description="Polar residues" evidence="1">
    <location>
        <begin position="32"/>
        <end position="43"/>
    </location>
</feature>
<reference evidence="2 3" key="1">
    <citation type="journal article" date="2019" name="Nat. Ecol. Evol.">
        <title>Megaphylogeny resolves global patterns of mushroom evolution.</title>
        <authorList>
            <person name="Varga T."/>
            <person name="Krizsan K."/>
            <person name="Foldi C."/>
            <person name="Dima B."/>
            <person name="Sanchez-Garcia M."/>
            <person name="Sanchez-Ramirez S."/>
            <person name="Szollosi G.J."/>
            <person name="Szarkandi J.G."/>
            <person name="Papp V."/>
            <person name="Albert L."/>
            <person name="Andreopoulos W."/>
            <person name="Angelini C."/>
            <person name="Antonin V."/>
            <person name="Barry K.W."/>
            <person name="Bougher N.L."/>
            <person name="Buchanan P."/>
            <person name="Buyck B."/>
            <person name="Bense V."/>
            <person name="Catcheside P."/>
            <person name="Chovatia M."/>
            <person name="Cooper J."/>
            <person name="Damon W."/>
            <person name="Desjardin D."/>
            <person name="Finy P."/>
            <person name="Geml J."/>
            <person name="Haridas S."/>
            <person name="Hughes K."/>
            <person name="Justo A."/>
            <person name="Karasinski D."/>
            <person name="Kautmanova I."/>
            <person name="Kiss B."/>
            <person name="Kocsube S."/>
            <person name="Kotiranta H."/>
            <person name="LaButti K.M."/>
            <person name="Lechner B.E."/>
            <person name="Liimatainen K."/>
            <person name="Lipzen A."/>
            <person name="Lukacs Z."/>
            <person name="Mihaltcheva S."/>
            <person name="Morgado L.N."/>
            <person name="Niskanen T."/>
            <person name="Noordeloos M.E."/>
            <person name="Ohm R.A."/>
            <person name="Ortiz-Santana B."/>
            <person name="Ovrebo C."/>
            <person name="Racz N."/>
            <person name="Riley R."/>
            <person name="Savchenko A."/>
            <person name="Shiryaev A."/>
            <person name="Soop K."/>
            <person name="Spirin V."/>
            <person name="Szebenyi C."/>
            <person name="Tomsovsky M."/>
            <person name="Tulloss R.E."/>
            <person name="Uehling J."/>
            <person name="Grigoriev I.V."/>
            <person name="Vagvolgyi C."/>
            <person name="Papp T."/>
            <person name="Martin F.M."/>
            <person name="Miettinen O."/>
            <person name="Hibbett D.S."/>
            <person name="Nagy L.G."/>
        </authorList>
    </citation>
    <scope>NUCLEOTIDE SEQUENCE [LARGE SCALE GENOMIC DNA]</scope>
    <source>
        <strain evidence="2 3">CBS 962.96</strain>
    </source>
</reference>
<feature type="region of interest" description="Disordered" evidence="1">
    <location>
        <begin position="32"/>
        <end position="51"/>
    </location>
</feature>
<dbReference type="EMBL" id="ML179939">
    <property type="protein sequence ID" value="THU80102.1"/>
    <property type="molecule type" value="Genomic_DNA"/>
</dbReference>
<sequence>MDLNNTPYPLNVEFNTQDNHVMDSGNPGIVTTTTTRSDTPANRSSGGGGSYGGNNFTPFWNNSMYTMHTSQPLFNPNVMPTLPNTIIPHNPSFVSEEDILRQRALHSAPKSGTWVFNRMTENIELISKDGTPITDFSDRIAIARSRQDSSYLAAMQALTEHFQHSIKLEFQSELENAHSEIRNLEEKLQKVSRDRARSRSPLRSRREERRPRRSPSPVLRKNRTLPIEAFSSQPIIGHNILDPDPLPRNEETLYTCLHNLHRRPGHPEDSANVRWDIRLTGRLCAPSNIVAIVADRLPPPTPLPIPDGAIPVERRSIPTTIEEFNQWVAQSRIPGNWAALDRIRDMVKVLNVYRHLESKFRRTTLSDIEKTAFNVLLCTPRWAEFDSFAQPRDSCHTTDTKDNWERNPCVVPRVPTSSTLTGTAEHSYLHDRPIARLGVRMTDSGYYDANSFQALLIYNKIKPRPSSPDGKPTADDRRLSNRFRRIYVHLISQPYWYSQIVEHYNLVLGTPPVNHNYVRITASDMAYDDATPVVGLAKFLARAGISIVTVDSMFRWAHQFCIDAQTLLPPDEAMFFQACYRESVIRMMFGGTPRATFTTDNHHVPLDWDLVQIKEHRRRVSVAGLLISERKLPNNYLPPRVAPIQDAGVDISNLSVQSSDPQLSASSSMVTDINAQTSLTISPDVDQPMNNSS</sequence>
<dbReference type="AlphaFoldDB" id="A0A4S8KVX5"/>
<evidence type="ECO:0000256" key="1">
    <source>
        <dbReference type="SAM" id="MobiDB-lite"/>
    </source>
</evidence>
<evidence type="ECO:0000313" key="2">
    <source>
        <dbReference type="EMBL" id="THU80102.1"/>
    </source>
</evidence>
<feature type="region of interest" description="Disordered" evidence="1">
    <location>
        <begin position="186"/>
        <end position="224"/>
    </location>
</feature>
<accession>A0A4S8KVX5</accession>
<feature type="compositionally biased region" description="Basic and acidic residues" evidence="1">
    <location>
        <begin position="186"/>
        <end position="197"/>
    </location>
</feature>
<protein>
    <submittedName>
        <fullName evidence="2">Uncharacterized protein</fullName>
    </submittedName>
</protein>
<gene>
    <name evidence="2" type="ORF">K435DRAFT_874718</name>
</gene>
<name>A0A4S8KVX5_DENBC</name>
<dbReference type="Proteomes" id="UP000297245">
    <property type="component" value="Unassembled WGS sequence"/>
</dbReference>
<keyword evidence="3" id="KW-1185">Reference proteome</keyword>
<proteinExistence type="predicted"/>
<evidence type="ECO:0000313" key="3">
    <source>
        <dbReference type="Proteomes" id="UP000297245"/>
    </source>
</evidence>